<reference evidence="1" key="1">
    <citation type="journal article" date="2020" name="Nature">
        <title>Giant virus diversity and host interactions through global metagenomics.</title>
        <authorList>
            <person name="Schulz F."/>
            <person name="Roux S."/>
            <person name="Paez-Espino D."/>
            <person name="Jungbluth S."/>
            <person name="Walsh D.A."/>
            <person name="Denef V.J."/>
            <person name="McMahon K.D."/>
            <person name="Konstantinidis K.T."/>
            <person name="Eloe-Fadrosh E.A."/>
            <person name="Kyrpides N.C."/>
            <person name="Woyke T."/>
        </authorList>
    </citation>
    <scope>NUCLEOTIDE SEQUENCE</scope>
    <source>
        <strain evidence="1">GVMAG-S-3300012000-53</strain>
    </source>
</reference>
<proteinExistence type="predicted"/>
<sequence>MNKKIQKKSKNIKFDETIYTVLIPSFREMNQDIRDDLWWNKKECNMFFESAKEEVRTYMKSREGIHHKHALTALYQPILFHYNPSYFT</sequence>
<dbReference type="EMBL" id="MN740894">
    <property type="protein sequence ID" value="QHU16982.1"/>
    <property type="molecule type" value="Genomic_DNA"/>
</dbReference>
<name>A0A6C0KG57_9ZZZZ</name>
<accession>A0A6C0KG57</accession>
<evidence type="ECO:0000313" key="1">
    <source>
        <dbReference type="EMBL" id="QHU16982.1"/>
    </source>
</evidence>
<dbReference type="AlphaFoldDB" id="A0A6C0KG57"/>
<protein>
    <submittedName>
        <fullName evidence="1">Uncharacterized protein</fullName>
    </submittedName>
</protein>
<organism evidence="1">
    <name type="scientific">viral metagenome</name>
    <dbReference type="NCBI Taxonomy" id="1070528"/>
    <lineage>
        <taxon>unclassified sequences</taxon>
        <taxon>metagenomes</taxon>
        <taxon>organismal metagenomes</taxon>
    </lineage>
</organism>